<name>A0A2N5S887_9BASI</name>
<protein>
    <submittedName>
        <fullName evidence="1">Uncharacterized protein</fullName>
    </submittedName>
</protein>
<organism evidence="1 2">
    <name type="scientific">Puccinia coronata f. sp. avenae</name>
    <dbReference type="NCBI Taxonomy" id="200324"/>
    <lineage>
        <taxon>Eukaryota</taxon>
        <taxon>Fungi</taxon>
        <taxon>Dikarya</taxon>
        <taxon>Basidiomycota</taxon>
        <taxon>Pucciniomycotina</taxon>
        <taxon>Pucciniomycetes</taxon>
        <taxon>Pucciniales</taxon>
        <taxon>Pucciniaceae</taxon>
        <taxon>Puccinia</taxon>
    </lineage>
</organism>
<reference evidence="1 2" key="1">
    <citation type="submission" date="2017-11" db="EMBL/GenBank/DDBJ databases">
        <title>De novo assembly and phasing of dikaryotic genomes from two isolates of Puccinia coronata f. sp. avenae, the causal agent of oat crown rust.</title>
        <authorList>
            <person name="Miller M.E."/>
            <person name="Zhang Y."/>
            <person name="Omidvar V."/>
            <person name="Sperschneider J."/>
            <person name="Schwessinger B."/>
            <person name="Raley C."/>
            <person name="Palmer J.M."/>
            <person name="Garnica D."/>
            <person name="Upadhyaya N."/>
            <person name="Rathjen J."/>
            <person name="Taylor J.M."/>
            <person name="Park R.F."/>
            <person name="Dodds P.N."/>
            <person name="Hirsch C.D."/>
            <person name="Kianian S.F."/>
            <person name="Figueroa M."/>
        </authorList>
    </citation>
    <scope>NUCLEOTIDE SEQUENCE [LARGE SCALE GENOMIC DNA]</scope>
    <source>
        <strain evidence="1">12NC29</strain>
    </source>
</reference>
<proteinExistence type="predicted"/>
<dbReference type="AlphaFoldDB" id="A0A2N5S887"/>
<accession>A0A2N5S887</accession>
<keyword evidence="2" id="KW-1185">Reference proteome</keyword>
<dbReference type="EMBL" id="PGCJ01001104">
    <property type="protein sequence ID" value="PLW09448.1"/>
    <property type="molecule type" value="Genomic_DNA"/>
</dbReference>
<comment type="caution">
    <text evidence="1">The sequence shown here is derived from an EMBL/GenBank/DDBJ whole genome shotgun (WGS) entry which is preliminary data.</text>
</comment>
<sequence length="56" mass="5926">MAASKYILDAAIRGKLGFGQPREIIALVDTQATLPRVPGTKASSIGLKITDSTLNR</sequence>
<evidence type="ECO:0000313" key="1">
    <source>
        <dbReference type="EMBL" id="PLW09448.1"/>
    </source>
</evidence>
<dbReference type="Proteomes" id="UP000235388">
    <property type="component" value="Unassembled WGS sequence"/>
</dbReference>
<evidence type="ECO:0000313" key="2">
    <source>
        <dbReference type="Proteomes" id="UP000235388"/>
    </source>
</evidence>
<gene>
    <name evidence="1" type="ORF">PCANC_26415</name>
</gene>